<dbReference type="PROSITE" id="PS50801">
    <property type="entry name" value="STAS"/>
    <property type="match status" value="1"/>
</dbReference>
<gene>
    <name evidence="3" type="ORF">Pfl04_46280</name>
</gene>
<dbReference type="InterPro" id="IPR036513">
    <property type="entry name" value="STAS_dom_sf"/>
</dbReference>
<dbReference type="Pfam" id="PF01740">
    <property type="entry name" value="STAS"/>
    <property type="match status" value="1"/>
</dbReference>
<evidence type="ECO:0000259" key="2">
    <source>
        <dbReference type="PROSITE" id="PS50801"/>
    </source>
</evidence>
<dbReference type="InterPro" id="IPR002645">
    <property type="entry name" value="STAS_dom"/>
</dbReference>
<evidence type="ECO:0000313" key="4">
    <source>
        <dbReference type="Proteomes" id="UP000653674"/>
    </source>
</evidence>
<accession>A0A8J3LYQ6</accession>
<comment type="caution">
    <text evidence="3">The sequence shown here is derived from an EMBL/GenBank/DDBJ whole genome shotgun (WGS) entry which is preliminary data.</text>
</comment>
<dbReference type="SUPFAM" id="SSF52091">
    <property type="entry name" value="SpoIIaa-like"/>
    <property type="match status" value="1"/>
</dbReference>
<evidence type="ECO:0000256" key="1">
    <source>
        <dbReference type="SAM" id="MobiDB-lite"/>
    </source>
</evidence>
<dbReference type="CDD" id="cd07043">
    <property type="entry name" value="STAS_anti-anti-sigma_factors"/>
    <property type="match status" value="1"/>
</dbReference>
<reference evidence="3" key="1">
    <citation type="submission" date="2021-01" db="EMBL/GenBank/DDBJ databases">
        <title>Whole genome shotgun sequence of Planosporangium flavigriseum NBRC 105377.</title>
        <authorList>
            <person name="Komaki H."/>
            <person name="Tamura T."/>
        </authorList>
    </citation>
    <scope>NUCLEOTIDE SEQUENCE</scope>
    <source>
        <strain evidence="3">NBRC 105377</strain>
    </source>
</reference>
<name>A0A8J3LYQ6_9ACTN</name>
<keyword evidence="4" id="KW-1185">Reference proteome</keyword>
<dbReference type="AlphaFoldDB" id="A0A8J3LYQ6"/>
<feature type="compositionally biased region" description="Polar residues" evidence="1">
    <location>
        <begin position="62"/>
        <end position="71"/>
    </location>
</feature>
<organism evidence="3 4">
    <name type="scientific">Planosporangium flavigriseum</name>
    <dbReference type="NCBI Taxonomy" id="373681"/>
    <lineage>
        <taxon>Bacteria</taxon>
        <taxon>Bacillati</taxon>
        <taxon>Actinomycetota</taxon>
        <taxon>Actinomycetes</taxon>
        <taxon>Micromonosporales</taxon>
        <taxon>Micromonosporaceae</taxon>
        <taxon>Planosporangium</taxon>
    </lineage>
</organism>
<sequence length="165" mass="17237">MVEHVVGQPPERLGYGQPGGRVPFGELDQPVQTELLAALVAGLGDSVLPPRSSTGGGCPALTSRTTPVPRSNSARTAVANRWSRNLEQLRAAITGILAESGVTDLVVDLESLDFIDSTGVQVLLGAKQTAADRGVGFSANNAQGTVLRILMLLNLHEFLAGPTRT</sequence>
<feature type="domain" description="STAS" evidence="2">
    <location>
        <begin position="85"/>
        <end position="165"/>
    </location>
</feature>
<dbReference type="EMBL" id="BONU01000048">
    <property type="protein sequence ID" value="GIG76224.1"/>
    <property type="molecule type" value="Genomic_DNA"/>
</dbReference>
<protein>
    <recommendedName>
        <fullName evidence="2">STAS domain-containing protein</fullName>
    </recommendedName>
</protein>
<evidence type="ECO:0000313" key="3">
    <source>
        <dbReference type="EMBL" id="GIG76224.1"/>
    </source>
</evidence>
<dbReference type="Proteomes" id="UP000653674">
    <property type="component" value="Unassembled WGS sequence"/>
</dbReference>
<dbReference type="Gene3D" id="3.30.750.24">
    <property type="entry name" value="STAS domain"/>
    <property type="match status" value="1"/>
</dbReference>
<proteinExistence type="predicted"/>
<feature type="region of interest" description="Disordered" evidence="1">
    <location>
        <begin position="51"/>
        <end position="71"/>
    </location>
</feature>